<protein>
    <submittedName>
        <fullName evidence="1">Uncharacterized protein</fullName>
    </submittedName>
</protein>
<proteinExistence type="predicted"/>
<sequence>MRVGADRDSTRHYRDDTFVALFMPSLMVLVAQH</sequence>
<reference evidence="1 2" key="1">
    <citation type="submission" date="2016-10" db="EMBL/GenBank/DDBJ databases">
        <authorList>
            <person name="de Groot N.N."/>
        </authorList>
    </citation>
    <scope>NUCLEOTIDE SEQUENCE [LARGE SCALE GENOMIC DNA]</scope>
    <source>
        <strain evidence="1 2">Nl18</strain>
    </source>
</reference>
<accession>A0A1H8DEN9</accession>
<dbReference type="EMBL" id="FOCT01000002">
    <property type="protein sequence ID" value="SEN04957.1"/>
    <property type="molecule type" value="Genomic_DNA"/>
</dbReference>
<dbReference type="AlphaFoldDB" id="A0A1H8DEN9"/>
<gene>
    <name evidence="1" type="ORF">SAMN05216404_102231</name>
</gene>
<dbReference type="Proteomes" id="UP000183898">
    <property type="component" value="Unassembled WGS sequence"/>
</dbReference>
<organism evidence="1 2">
    <name type="scientific">Nitrosospira multiformis</name>
    <dbReference type="NCBI Taxonomy" id="1231"/>
    <lineage>
        <taxon>Bacteria</taxon>
        <taxon>Pseudomonadati</taxon>
        <taxon>Pseudomonadota</taxon>
        <taxon>Betaproteobacteria</taxon>
        <taxon>Nitrosomonadales</taxon>
        <taxon>Nitrosomonadaceae</taxon>
        <taxon>Nitrosospira</taxon>
    </lineage>
</organism>
<evidence type="ECO:0000313" key="2">
    <source>
        <dbReference type="Proteomes" id="UP000183898"/>
    </source>
</evidence>
<name>A0A1H8DEN9_9PROT</name>
<evidence type="ECO:0000313" key="1">
    <source>
        <dbReference type="EMBL" id="SEN04957.1"/>
    </source>
</evidence>